<feature type="region of interest" description="Disordered" evidence="1">
    <location>
        <begin position="455"/>
        <end position="475"/>
    </location>
</feature>
<feature type="region of interest" description="Disordered" evidence="1">
    <location>
        <begin position="1"/>
        <end position="331"/>
    </location>
</feature>
<feature type="compositionally biased region" description="Pro residues" evidence="1">
    <location>
        <begin position="267"/>
        <end position="276"/>
    </location>
</feature>
<organism evidence="2 3">
    <name type="scientific">Coniosporium apollinis (strain CBS 100218)</name>
    <name type="common">Rock-inhabiting black yeast</name>
    <dbReference type="NCBI Taxonomy" id="1168221"/>
    <lineage>
        <taxon>Eukaryota</taxon>
        <taxon>Fungi</taxon>
        <taxon>Dikarya</taxon>
        <taxon>Ascomycota</taxon>
        <taxon>Pezizomycotina</taxon>
        <taxon>Dothideomycetes</taxon>
        <taxon>Dothideomycetes incertae sedis</taxon>
        <taxon>Coniosporium</taxon>
    </lineage>
</organism>
<sequence>MSYNGPPAGGATPYQQPAQPFGNGQQMYGQQPYGPPQGQQQFAPPQNGQQGYGQQPYAPPQYGQPQYPQSFQQGGPSQQGPTPQQGPNAFPPKKKGNPIITRYPPPPGYRGPAQHQNGPPQPFQQPAQGFQPPPQAYPQQAPQGYPPQQGYQQPPNYQQAPQGYQQPPPQGGYPPQQQGWQQPQGWQAPPQGGYPPQQQGYQQPGYPPQQGYQQPPQGYQAPPQGYPPQQGYPPAQGYPQQGYPPLQGSPDGSAPTPNYQGPNSQWQPPPQQPYPPQNEQWANPPQHTASPSGPPVPTTERSTPIQSQRHPSRAMSMTSDRTTVPKPSENDPAGLALDDWDFDFDGALWPKGCDAVDPDLSIGIIIWHPATQATRAVPSTFAEAEKRDEDVPYAPLGNGESVSKYFTLENDYEAFLDVRQTDHWPMVQNDPIFIQFPATCDLIPLEDVIANRDRPDIEEDEPVANGGNGEQASNGNVMDSLEQALDLSEIVNGRRSSVKPAAEPKDDGQEDILARLGVTGSPKPVFPTPGPAYVPRSRSDSWKIGNSGLPRPNSFAFSNDGMKHYGAPPPPPEPQRSPSYDPWKTDDTPRASRFDGKRDPSPARSDKTATGSDFHADDTSGTNSADMKPPPTLLRSESSTARKRSYDESDRDRETEGRRRQEDDVTPKYKRRQPRVAAAYR</sequence>
<dbReference type="OMA" id="DGAIWPK"/>
<keyword evidence="3" id="KW-1185">Reference proteome</keyword>
<feature type="compositionally biased region" description="Low complexity" evidence="1">
    <location>
        <begin position="110"/>
        <end position="130"/>
    </location>
</feature>
<dbReference type="STRING" id="1168221.R7YGK9"/>
<feature type="compositionally biased region" description="Low complexity" evidence="1">
    <location>
        <begin position="137"/>
        <end position="165"/>
    </location>
</feature>
<evidence type="ECO:0000256" key="1">
    <source>
        <dbReference type="SAM" id="MobiDB-lite"/>
    </source>
</evidence>
<dbReference type="Proteomes" id="UP000016924">
    <property type="component" value="Unassembled WGS sequence"/>
</dbReference>
<dbReference type="eggNOG" id="ENOG502S175">
    <property type="taxonomic scope" value="Eukaryota"/>
</dbReference>
<protein>
    <submittedName>
        <fullName evidence="2">Uncharacterized protein</fullName>
    </submittedName>
</protein>
<accession>R7YGK9</accession>
<evidence type="ECO:0000313" key="3">
    <source>
        <dbReference type="Proteomes" id="UP000016924"/>
    </source>
</evidence>
<dbReference type="HOGENOM" id="CLU_422089_0_0_1"/>
<dbReference type="EMBL" id="JH767554">
    <property type="protein sequence ID" value="EON61025.1"/>
    <property type="molecule type" value="Genomic_DNA"/>
</dbReference>
<dbReference type="GeneID" id="19897546"/>
<name>R7YGK9_CONA1</name>
<feature type="region of interest" description="Disordered" evidence="1">
    <location>
        <begin position="516"/>
        <end position="681"/>
    </location>
</feature>
<gene>
    <name evidence="2" type="ORF">W97_00235</name>
</gene>
<feature type="compositionally biased region" description="Basic and acidic residues" evidence="1">
    <location>
        <begin position="644"/>
        <end position="667"/>
    </location>
</feature>
<dbReference type="RefSeq" id="XP_007776342.1">
    <property type="nucleotide sequence ID" value="XM_007778152.1"/>
</dbReference>
<dbReference type="OrthoDB" id="5431222at2759"/>
<dbReference type="AlphaFoldDB" id="R7YGK9"/>
<proteinExistence type="predicted"/>
<feature type="compositionally biased region" description="Polar residues" evidence="1">
    <location>
        <begin position="299"/>
        <end position="322"/>
    </location>
</feature>
<feature type="compositionally biased region" description="Low complexity" evidence="1">
    <location>
        <begin position="173"/>
        <end position="245"/>
    </location>
</feature>
<evidence type="ECO:0000313" key="2">
    <source>
        <dbReference type="EMBL" id="EON61025.1"/>
    </source>
</evidence>
<reference evidence="3" key="1">
    <citation type="submission" date="2012-06" db="EMBL/GenBank/DDBJ databases">
        <title>The genome sequence of Coniosporium apollinis CBS 100218.</title>
        <authorList>
            <consortium name="The Broad Institute Genome Sequencing Platform"/>
            <person name="Cuomo C."/>
            <person name="Gorbushina A."/>
            <person name="Noack S."/>
            <person name="Walker B."/>
            <person name="Young S.K."/>
            <person name="Zeng Q."/>
            <person name="Gargeya S."/>
            <person name="Fitzgerald M."/>
            <person name="Haas B."/>
            <person name="Abouelleil A."/>
            <person name="Alvarado L."/>
            <person name="Arachchi H.M."/>
            <person name="Berlin A.M."/>
            <person name="Chapman S.B."/>
            <person name="Goldberg J."/>
            <person name="Griggs A."/>
            <person name="Gujja S."/>
            <person name="Hansen M."/>
            <person name="Howarth C."/>
            <person name="Imamovic A."/>
            <person name="Larimer J."/>
            <person name="McCowan C."/>
            <person name="Montmayeur A."/>
            <person name="Murphy C."/>
            <person name="Neiman D."/>
            <person name="Pearson M."/>
            <person name="Priest M."/>
            <person name="Roberts A."/>
            <person name="Saif S."/>
            <person name="Shea T."/>
            <person name="Sisk P."/>
            <person name="Sykes S."/>
            <person name="Wortman J."/>
            <person name="Nusbaum C."/>
            <person name="Birren B."/>
        </authorList>
    </citation>
    <scope>NUCLEOTIDE SEQUENCE [LARGE SCALE GENOMIC DNA]</scope>
    <source>
        <strain evidence="3">CBS 100218</strain>
    </source>
</reference>
<feature type="compositionally biased region" description="Polar residues" evidence="1">
    <location>
        <begin position="281"/>
        <end position="291"/>
    </location>
</feature>
<feature type="compositionally biased region" description="Low complexity" evidence="1">
    <location>
        <begin position="22"/>
        <end position="87"/>
    </location>
</feature>
<feature type="compositionally biased region" description="Basic and acidic residues" evidence="1">
    <location>
        <begin position="583"/>
        <end position="607"/>
    </location>
</feature>